<comment type="caution">
    <text evidence="1">The sequence shown here is derived from an EMBL/GenBank/DDBJ whole genome shotgun (WGS) entry which is preliminary data.</text>
</comment>
<accession>A0ACC0M5U5</accession>
<evidence type="ECO:0000313" key="1">
    <source>
        <dbReference type="EMBL" id="KAI8535778.1"/>
    </source>
</evidence>
<protein>
    <submittedName>
        <fullName evidence="1">Uncharacterized protein</fullName>
    </submittedName>
</protein>
<evidence type="ECO:0000313" key="2">
    <source>
        <dbReference type="Proteomes" id="UP001062846"/>
    </source>
</evidence>
<dbReference type="EMBL" id="CM046397">
    <property type="protein sequence ID" value="KAI8535778.1"/>
    <property type="molecule type" value="Genomic_DNA"/>
</dbReference>
<organism evidence="1 2">
    <name type="scientific">Rhododendron molle</name>
    <name type="common">Chinese azalea</name>
    <name type="synonym">Azalea mollis</name>
    <dbReference type="NCBI Taxonomy" id="49168"/>
    <lineage>
        <taxon>Eukaryota</taxon>
        <taxon>Viridiplantae</taxon>
        <taxon>Streptophyta</taxon>
        <taxon>Embryophyta</taxon>
        <taxon>Tracheophyta</taxon>
        <taxon>Spermatophyta</taxon>
        <taxon>Magnoliopsida</taxon>
        <taxon>eudicotyledons</taxon>
        <taxon>Gunneridae</taxon>
        <taxon>Pentapetalae</taxon>
        <taxon>asterids</taxon>
        <taxon>Ericales</taxon>
        <taxon>Ericaceae</taxon>
        <taxon>Ericoideae</taxon>
        <taxon>Rhodoreae</taxon>
        <taxon>Rhododendron</taxon>
    </lineage>
</organism>
<reference evidence="1" key="1">
    <citation type="submission" date="2022-02" db="EMBL/GenBank/DDBJ databases">
        <title>Plant Genome Project.</title>
        <authorList>
            <person name="Zhang R.-G."/>
        </authorList>
    </citation>
    <scope>NUCLEOTIDE SEQUENCE</scope>
    <source>
        <strain evidence="1">AT1</strain>
    </source>
</reference>
<name>A0ACC0M5U5_RHOML</name>
<keyword evidence="2" id="KW-1185">Reference proteome</keyword>
<dbReference type="Proteomes" id="UP001062846">
    <property type="component" value="Chromosome 10"/>
</dbReference>
<gene>
    <name evidence="1" type="ORF">RHMOL_Rhmol10G0200300</name>
</gene>
<sequence>MDSRTPAALFTFADLLVYKAILAPESYTPIPQLGIRDPASGEHLGEVILVSPLAETMEVETLYLSLRDAIEEARQRGEYWLEKREKEWKEELRVYFGLIPPQ</sequence>
<proteinExistence type="predicted"/>